<proteinExistence type="inferred from homology"/>
<gene>
    <name evidence="3" type="ORF">GPM918_LOCUS10661</name>
    <name evidence="4" type="ORF">SRO942_LOCUS10662</name>
</gene>
<dbReference type="GO" id="GO:0016491">
    <property type="term" value="F:oxidoreductase activity"/>
    <property type="evidence" value="ECO:0007669"/>
    <property type="project" value="UniProtKB-KW"/>
</dbReference>
<protein>
    <recommendedName>
        <fullName evidence="2">Fe2OG dioxygenase domain-containing protein</fullName>
    </recommendedName>
</protein>
<dbReference type="Proteomes" id="UP000681722">
    <property type="component" value="Unassembled WGS sequence"/>
</dbReference>
<evidence type="ECO:0000313" key="5">
    <source>
        <dbReference type="Proteomes" id="UP000663829"/>
    </source>
</evidence>
<evidence type="ECO:0000256" key="1">
    <source>
        <dbReference type="RuleBase" id="RU003682"/>
    </source>
</evidence>
<dbReference type="InterPro" id="IPR056470">
    <property type="entry name" value="BesD/HalB-like"/>
</dbReference>
<keyword evidence="1" id="KW-0408">Iron</keyword>
<dbReference type="PROSITE" id="PS51471">
    <property type="entry name" value="FE2OG_OXY"/>
    <property type="match status" value="1"/>
</dbReference>
<comment type="caution">
    <text evidence="3">The sequence shown here is derived from an EMBL/GenBank/DDBJ whole genome shotgun (WGS) entry which is preliminary data.</text>
</comment>
<dbReference type="GO" id="GO:0046872">
    <property type="term" value="F:metal ion binding"/>
    <property type="evidence" value="ECO:0007669"/>
    <property type="project" value="UniProtKB-KW"/>
</dbReference>
<dbReference type="InterPro" id="IPR005123">
    <property type="entry name" value="Oxoglu/Fe-dep_dioxygenase_dom"/>
</dbReference>
<dbReference type="EMBL" id="CAJNOQ010002124">
    <property type="protein sequence ID" value="CAF0940131.1"/>
    <property type="molecule type" value="Genomic_DNA"/>
</dbReference>
<dbReference type="EMBL" id="CAJOBC010002124">
    <property type="protein sequence ID" value="CAF3716712.1"/>
    <property type="molecule type" value="Genomic_DNA"/>
</dbReference>
<comment type="similarity">
    <text evidence="1">Belongs to the iron/ascorbate-dependent oxidoreductase family.</text>
</comment>
<dbReference type="SUPFAM" id="SSF51197">
    <property type="entry name" value="Clavaminate synthase-like"/>
    <property type="match status" value="1"/>
</dbReference>
<dbReference type="AlphaFoldDB" id="A0A814CB45"/>
<dbReference type="Proteomes" id="UP000663829">
    <property type="component" value="Unassembled WGS sequence"/>
</dbReference>
<accession>A0A814CB45</accession>
<dbReference type="Gene3D" id="2.60.120.620">
    <property type="entry name" value="q2cbj1_9rhob like domain"/>
    <property type="match status" value="1"/>
</dbReference>
<evidence type="ECO:0000313" key="3">
    <source>
        <dbReference type="EMBL" id="CAF0940131.1"/>
    </source>
</evidence>
<evidence type="ECO:0000259" key="2">
    <source>
        <dbReference type="PROSITE" id="PS51471"/>
    </source>
</evidence>
<evidence type="ECO:0000313" key="4">
    <source>
        <dbReference type="EMBL" id="CAF3716712.1"/>
    </source>
</evidence>
<sequence>MLCSYMYKMKLFTRNMTIFKCYYHYRRHSHTLINYTEYPFHEPNSSAYQSLVKRCRQSFKTTGCCYLPNFISNKTLETILNEITEWLNKYGDRVFHSYELHNLHLQETTNTDEEQQKSSKTVIAYDQIPTTSLLHQIYQYNPLTEFIRQITTPETKLYRSRDEMGAMYVNIYEKGNQLNWHYDNSHFFVNLLLKQPSDEGIFEYKIQNDKIISRNDFEARGLTIFHGSQYRHRVTEIKSPKKERINAIFTYATISDHKLNDYIHKKFFGRIQKWDINDEY</sequence>
<organism evidence="3 5">
    <name type="scientific">Didymodactylos carnosus</name>
    <dbReference type="NCBI Taxonomy" id="1234261"/>
    <lineage>
        <taxon>Eukaryota</taxon>
        <taxon>Metazoa</taxon>
        <taxon>Spiralia</taxon>
        <taxon>Gnathifera</taxon>
        <taxon>Rotifera</taxon>
        <taxon>Eurotatoria</taxon>
        <taxon>Bdelloidea</taxon>
        <taxon>Philodinida</taxon>
        <taxon>Philodinidae</taxon>
        <taxon>Didymodactylos</taxon>
    </lineage>
</organism>
<reference evidence="3" key="1">
    <citation type="submission" date="2021-02" db="EMBL/GenBank/DDBJ databases">
        <authorList>
            <person name="Nowell W R."/>
        </authorList>
    </citation>
    <scope>NUCLEOTIDE SEQUENCE</scope>
</reference>
<keyword evidence="1" id="KW-0560">Oxidoreductase</keyword>
<dbReference type="OrthoDB" id="424053at2759"/>
<dbReference type="Pfam" id="PF23169">
    <property type="entry name" value="HalD"/>
    <property type="match status" value="1"/>
</dbReference>
<keyword evidence="5" id="KW-1185">Reference proteome</keyword>
<name>A0A814CB45_9BILA</name>
<feature type="domain" description="Fe2OG dioxygenase" evidence="2">
    <location>
        <begin position="162"/>
        <end position="255"/>
    </location>
</feature>
<keyword evidence="1" id="KW-0479">Metal-binding</keyword>